<feature type="compositionally biased region" description="Basic and acidic residues" evidence="4">
    <location>
        <begin position="916"/>
        <end position="932"/>
    </location>
</feature>
<feature type="region of interest" description="Disordered" evidence="4">
    <location>
        <begin position="907"/>
        <end position="937"/>
    </location>
</feature>
<evidence type="ECO:0000259" key="5">
    <source>
        <dbReference type="PROSITE" id="PS50984"/>
    </source>
</evidence>
<evidence type="ECO:0000313" key="7">
    <source>
        <dbReference type="Proteomes" id="UP001276659"/>
    </source>
</evidence>
<dbReference type="EMBL" id="JASNWA010000006">
    <property type="protein sequence ID" value="KAK3174424.1"/>
    <property type="molecule type" value="Genomic_DNA"/>
</dbReference>
<keyword evidence="2" id="KW-0819">tRNA processing</keyword>
<dbReference type="Gene3D" id="3.30.2350.20">
    <property type="entry name" value="TruD, catalytic domain"/>
    <property type="match status" value="2"/>
</dbReference>
<organism evidence="6 7">
    <name type="scientific">Lepraria neglecta</name>
    <dbReference type="NCBI Taxonomy" id="209136"/>
    <lineage>
        <taxon>Eukaryota</taxon>
        <taxon>Fungi</taxon>
        <taxon>Dikarya</taxon>
        <taxon>Ascomycota</taxon>
        <taxon>Pezizomycotina</taxon>
        <taxon>Lecanoromycetes</taxon>
        <taxon>OSLEUM clade</taxon>
        <taxon>Lecanoromycetidae</taxon>
        <taxon>Lecanorales</taxon>
        <taxon>Lecanorineae</taxon>
        <taxon>Stereocaulaceae</taxon>
        <taxon>Lepraria</taxon>
    </lineage>
</organism>
<comment type="caution">
    <text evidence="6">The sequence shown here is derived from an EMBL/GenBank/DDBJ whole genome shotgun (WGS) entry which is preliminary data.</text>
</comment>
<gene>
    <name evidence="6" type="ORF">OEA41_001670</name>
</gene>
<dbReference type="PIRSF" id="PIRSF037016">
    <property type="entry name" value="Pseudouridin_synth_euk_prd"/>
    <property type="match status" value="1"/>
</dbReference>
<dbReference type="PANTHER" id="PTHR13326">
    <property type="entry name" value="TRNA PSEUDOURIDINE SYNTHASE D"/>
    <property type="match status" value="1"/>
</dbReference>
<dbReference type="InterPro" id="IPR042214">
    <property type="entry name" value="TruD_catalytic"/>
</dbReference>
<protein>
    <recommendedName>
        <fullName evidence="5">TRUD domain-containing protein</fullName>
    </recommendedName>
</protein>
<evidence type="ECO:0000256" key="4">
    <source>
        <dbReference type="SAM" id="MobiDB-lite"/>
    </source>
</evidence>
<feature type="compositionally biased region" description="Basic and acidic residues" evidence="4">
    <location>
        <begin position="126"/>
        <end position="136"/>
    </location>
</feature>
<name>A0AAD9ZA13_9LECA</name>
<dbReference type="PROSITE" id="PS01268">
    <property type="entry name" value="UPF0024"/>
    <property type="match status" value="1"/>
</dbReference>
<dbReference type="GO" id="GO:0001522">
    <property type="term" value="P:pseudouridine synthesis"/>
    <property type="evidence" value="ECO:0007669"/>
    <property type="project" value="InterPro"/>
</dbReference>
<dbReference type="NCBIfam" id="TIGR00094">
    <property type="entry name" value="tRNA_TruD_broad"/>
    <property type="match status" value="1"/>
</dbReference>
<feature type="region of interest" description="Disordered" evidence="4">
    <location>
        <begin position="166"/>
        <end position="273"/>
    </location>
</feature>
<dbReference type="PROSITE" id="PS50984">
    <property type="entry name" value="TRUD"/>
    <property type="match status" value="1"/>
</dbReference>
<feature type="compositionally biased region" description="Polar residues" evidence="4">
    <location>
        <begin position="137"/>
        <end position="152"/>
    </location>
</feature>
<dbReference type="AlphaFoldDB" id="A0AAD9ZA13"/>
<feature type="region of interest" description="Disordered" evidence="4">
    <location>
        <begin position="126"/>
        <end position="154"/>
    </location>
</feature>
<evidence type="ECO:0000256" key="1">
    <source>
        <dbReference type="ARBA" id="ARBA00007953"/>
    </source>
</evidence>
<evidence type="ECO:0000256" key="2">
    <source>
        <dbReference type="ARBA" id="ARBA00022694"/>
    </source>
</evidence>
<evidence type="ECO:0000256" key="3">
    <source>
        <dbReference type="ARBA" id="ARBA00023235"/>
    </source>
</evidence>
<dbReference type="GO" id="GO:0008033">
    <property type="term" value="P:tRNA processing"/>
    <property type="evidence" value="ECO:0007669"/>
    <property type="project" value="UniProtKB-KW"/>
</dbReference>
<dbReference type="GO" id="GO:0003723">
    <property type="term" value="F:RNA binding"/>
    <property type="evidence" value="ECO:0007669"/>
    <property type="project" value="InterPro"/>
</dbReference>
<proteinExistence type="inferred from homology"/>
<feature type="region of interest" description="Disordered" evidence="4">
    <location>
        <begin position="450"/>
        <end position="473"/>
    </location>
</feature>
<sequence>MVDVKLGSDILFSAMDSVQKHLRSDTGISDLPTSPSKKPKLEMASTTMIMDRATGQLPRAVPSMGSAAAYDHLQFSNDQQANEAASGITEFVSPDLLGFTGILKKRYTDFLVNEILPSGQVIHLDNLKAPKRETNQDPRNGSKPSHEQNSPVVKQEVKTEAIEGNLAPTEQEESNAEPSEQNSSPIKQETHADEPIGDTPSLSVPQDATAPAHDHDETVASTMLPMPDSSVDQTQKLSPHKRVPPPSLTIPLSIQDLDGTEPEKAEKAEKATRKKETVLIMPTEQGWVEVDQEQEQKLKDQKAAEDATAGLGSEENTVVKTPMKVSEPEEVRYEAKPSTQAQWQAFAGTESASSKATGFQLKPEDRSALLTYFGPNIVDAIVALYDRIVNSPHRKSKDYGIVKLAVIKRETRSKIHQEIRRIFNSRIESTTDNDGAIIIAAMAEKPAFHARTPLNNDRSKKQNQQRGPSWKERGGDYLHFSLFKENKDTMEAISWLCKELKMKPGAFQFAGTKDKRAVTVQRVSVYRVFIDRLVAAGRSLRGAKIGNFEYRPHPLRLGELKGNKFVVTLRDCDFHYPVPIDSKSMVEGASSIVGKAIKNLSERGFLNYYGLQRFGTFSTSTDKVGTSMLQGDFKAAVDAILDFSPASLVAAQDPMSDTNRVSRDDQARAHALNSFKITGKAYPALDTLPRKFSAESSIIRHLSNRGRDTDYLGALQSISRNLRLMYVHAYQSLVWNIAASERWKRFGSAVIEGDLVLIDEHMDKAERITKSEEVDEDGEAIVHPSAEDRATDPEDMFTRARALTKEEAESGNYTIFDIVLPTPGYDILYPANEMRKFYEEFMASERGGALDPHDMRRKWKDISLSGSYRKFLAKPLNEISFEVKVYTSEDEQLVETDLDRLYRPAAAPNTMDMDEKENKYQKSHELETRSEFSDSEPGGVKLSGGLYKDFKIAVILTLQLGSSQYATMALRELMKLGGVKTYKPDFSGGR</sequence>
<keyword evidence="3" id="KW-0413">Isomerase</keyword>
<dbReference type="Pfam" id="PF01142">
    <property type="entry name" value="TruD"/>
    <property type="match status" value="1"/>
</dbReference>
<feature type="compositionally biased region" description="Polar residues" evidence="4">
    <location>
        <begin position="176"/>
        <end position="187"/>
    </location>
</feature>
<dbReference type="GO" id="GO:0005634">
    <property type="term" value="C:nucleus"/>
    <property type="evidence" value="ECO:0007669"/>
    <property type="project" value="TreeGrafter"/>
</dbReference>
<evidence type="ECO:0000313" key="6">
    <source>
        <dbReference type="EMBL" id="KAK3174424.1"/>
    </source>
</evidence>
<dbReference type="PANTHER" id="PTHR13326:SF21">
    <property type="entry name" value="PSEUDOURIDYLATE SYNTHASE PUS7L"/>
    <property type="match status" value="1"/>
</dbReference>
<accession>A0AAD9ZA13</accession>
<dbReference type="InterPro" id="IPR020103">
    <property type="entry name" value="PsdUridine_synth_cat_dom_sf"/>
</dbReference>
<dbReference type="InterPro" id="IPR001656">
    <property type="entry name" value="PsdUridine_synth_TruD"/>
</dbReference>
<reference evidence="6" key="1">
    <citation type="submission" date="2022-11" db="EMBL/GenBank/DDBJ databases">
        <title>Chromosomal genome sequence assembly and mating type (MAT) locus characterization of the leprose asexual lichenized fungus Lepraria neglecta (Nyl.) Erichsen.</title>
        <authorList>
            <person name="Allen J.L."/>
            <person name="Pfeffer B."/>
        </authorList>
    </citation>
    <scope>NUCLEOTIDE SEQUENCE</scope>
    <source>
        <strain evidence="6">Allen 5258</strain>
    </source>
</reference>
<feature type="domain" description="TRUD" evidence="5">
    <location>
        <begin position="604"/>
        <end position="874"/>
    </location>
</feature>
<keyword evidence="7" id="KW-1185">Reference proteome</keyword>
<dbReference type="Proteomes" id="UP001276659">
    <property type="component" value="Unassembled WGS sequence"/>
</dbReference>
<feature type="compositionally biased region" description="Basic and acidic residues" evidence="4">
    <location>
        <begin position="261"/>
        <end position="273"/>
    </location>
</feature>
<dbReference type="InterPro" id="IPR011760">
    <property type="entry name" value="PsdUridine_synth_TruD_insert"/>
</dbReference>
<dbReference type="InterPro" id="IPR020119">
    <property type="entry name" value="PsdUridine_synth_TruD_CS"/>
</dbReference>
<dbReference type="CDD" id="cd02576">
    <property type="entry name" value="PseudoU_synth_ScPUS7"/>
    <property type="match status" value="1"/>
</dbReference>
<comment type="similarity">
    <text evidence="1">Belongs to the pseudouridine synthase TruD family.</text>
</comment>
<dbReference type="GO" id="GO:0009982">
    <property type="term" value="F:pseudouridine synthase activity"/>
    <property type="evidence" value="ECO:0007669"/>
    <property type="project" value="InterPro"/>
</dbReference>
<dbReference type="SUPFAM" id="SSF55120">
    <property type="entry name" value="Pseudouridine synthase"/>
    <property type="match status" value="1"/>
</dbReference>